<keyword evidence="2" id="KW-1185">Reference proteome</keyword>
<sequence>MPWMKIFIPISCTNCADSNPTLNSNKRQQYFLFIKKLTDELAVAGQPMSCEDVITYVLAGLGHEYDSFVASILARTGKVIMEDIYSLLLATEARLSRHQFVISHSTYLCQCCPTTIQLISKSWQRITWGRSIIKAISLMDSTNSHLSLAVRKLSLPFVFLIIIGIVILDMHPHQLSIKSSHSSMLQSSPIKSIQCALHVKWQKVMTCHLSLLPMFLLILLI</sequence>
<evidence type="ECO:0000313" key="2">
    <source>
        <dbReference type="Proteomes" id="UP001164250"/>
    </source>
</evidence>
<accession>A0ACC1AZZ4</accession>
<proteinExistence type="predicted"/>
<dbReference type="EMBL" id="CM047903">
    <property type="protein sequence ID" value="KAJ0092244.1"/>
    <property type="molecule type" value="Genomic_DNA"/>
</dbReference>
<protein>
    <submittedName>
        <fullName evidence="1">Uncharacterized protein</fullName>
    </submittedName>
</protein>
<reference evidence="2" key="1">
    <citation type="journal article" date="2023" name="G3 (Bethesda)">
        <title>Genome assembly and association tests identify interacting loci associated with vigor, precocity, and sex in interspecific pistachio rootstocks.</title>
        <authorList>
            <person name="Palmer W."/>
            <person name="Jacygrad E."/>
            <person name="Sagayaradj S."/>
            <person name="Cavanaugh K."/>
            <person name="Han R."/>
            <person name="Bertier L."/>
            <person name="Beede B."/>
            <person name="Kafkas S."/>
            <person name="Golino D."/>
            <person name="Preece J."/>
            <person name="Michelmore R."/>
        </authorList>
    </citation>
    <scope>NUCLEOTIDE SEQUENCE [LARGE SCALE GENOMIC DNA]</scope>
</reference>
<name>A0ACC1AZZ4_9ROSI</name>
<evidence type="ECO:0000313" key="1">
    <source>
        <dbReference type="EMBL" id="KAJ0092244.1"/>
    </source>
</evidence>
<comment type="caution">
    <text evidence="1">The sequence shown here is derived from an EMBL/GenBank/DDBJ whole genome shotgun (WGS) entry which is preliminary data.</text>
</comment>
<organism evidence="1 2">
    <name type="scientific">Pistacia atlantica</name>
    <dbReference type="NCBI Taxonomy" id="434234"/>
    <lineage>
        <taxon>Eukaryota</taxon>
        <taxon>Viridiplantae</taxon>
        <taxon>Streptophyta</taxon>
        <taxon>Embryophyta</taxon>
        <taxon>Tracheophyta</taxon>
        <taxon>Spermatophyta</taxon>
        <taxon>Magnoliopsida</taxon>
        <taxon>eudicotyledons</taxon>
        <taxon>Gunneridae</taxon>
        <taxon>Pentapetalae</taxon>
        <taxon>rosids</taxon>
        <taxon>malvids</taxon>
        <taxon>Sapindales</taxon>
        <taxon>Anacardiaceae</taxon>
        <taxon>Pistacia</taxon>
    </lineage>
</organism>
<dbReference type="Proteomes" id="UP001164250">
    <property type="component" value="Chromosome 7"/>
</dbReference>
<gene>
    <name evidence="1" type="ORF">Patl1_26491</name>
</gene>